<reference evidence="1 2" key="1">
    <citation type="submission" date="2018-05" db="EMBL/GenBank/DDBJ databases">
        <title>Rhodobacteraceae gen. nov., sp. nov. isolated from sea water.</title>
        <authorList>
            <person name="Ren Y."/>
        </authorList>
    </citation>
    <scope>NUCLEOTIDE SEQUENCE [LARGE SCALE GENOMIC DNA]</scope>
    <source>
        <strain evidence="1 2">TG-679</strain>
    </source>
</reference>
<evidence type="ECO:0000313" key="2">
    <source>
        <dbReference type="Proteomes" id="UP000245680"/>
    </source>
</evidence>
<evidence type="ECO:0000313" key="1">
    <source>
        <dbReference type="EMBL" id="PWR02436.1"/>
    </source>
</evidence>
<dbReference type="InterPro" id="IPR025566">
    <property type="entry name" value="DUF4331"/>
</dbReference>
<organism evidence="1 2">
    <name type="scientific">Meridianimarinicoccus roseus</name>
    <dbReference type="NCBI Taxonomy" id="2072018"/>
    <lineage>
        <taxon>Bacteria</taxon>
        <taxon>Pseudomonadati</taxon>
        <taxon>Pseudomonadota</taxon>
        <taxon>Alphaproteobacteria</taxon>
        <taxon>Rhodobacterales</taxon>
        <taxon>Paracoccaceae</taxon>
        <taxon>Meridianimarinicoccus</taxon>
    </lineage>
</organism>
<dbReference type="EMBL" id="QGKU01000037">
    <property type="protein sequence ID" value="PWR02436.1"/>
    <property type="molecule type" value="Genomic_DNA"/>
</dbReference>
<sequence length="418" mass="44934">MALALTMLRYERETAMRTVIRVAVGAAMAVALAGAAGASDHKDSPYTQANPAADIGDVFIFQGPETGGLTMVFTVNPLSNSGLPGTSASSEIKLDPSLTYAFKLDLDGDARADLAYKLRAADIAGQAQTQSIELKRATGAEAASNGWQGQTIATGRTTALNAPLEVVRGKAGELLFAGVRRDPFFFDFTGVTAPAEFAIREALSGGDGLPAAPTSLGAFGKTDMTVVVLEVPLEPALRKAGFWVVVSDENGSAVDRMGRTGVQGIFLVETPVGYNPEAYLPRDRDRFPTVGDLNNAYNSTPPADDVENYGAQFAYRFRQLEVDEGKVKQTVDFYLPDILHWDADADRAYPNQRSLREDSVFWTIANVNPFYHAPDDNPPPHVSDQPLSNRFPYVAPSVAQAYEAPDSLVPVHPLYLAD</sequence>
<dbReference type="Pfam" id="PF14224">
    <property type="entry name" value="DUF4331"/>
    <property type="match status" value="1"/>
</dbReference>
<keyword evidence="2" id="KW-1185">Reference proteome</keyword>
<dbReference type="Proteomes" id="UP000245680">
    <property type="component" value="Unassembled WGS sequence"/>
</dbReference>
<gene>
    <name evidence="1" type="ORF">DKT77_11755</name>
</gene>
<comment type="caution">
    <text evidence="1">The sequence shown here is derived from an EMBL/GenBank/DDBJ whole genome shotgun (WGS) entry which is preliminary data.</text>
</comment>
<evidence type="ECO:0008006" key="3">
    <source>
        <dbReference type="Google" id="ProtNLM"/>
    </source>
</evidence>
<protein>
    <recommendedName>
        <fullName evidence="3">DUF4331 domain-containing protein</fullName>
    </recommendedName>
</protein>
<dbReference type="AlphaFoldDB" id="A0A2V2LGQ6"/>
<proteinExistence type="predicted"/>
<name>A0A2V2LGQ6_9RHOB</name>
<dbReference type="OrthoDB" id="525451at2"/>
<accession>A0A2V2LGQ6</accession>